<dbReference type="Proteomes" id="UP000249396">
    <property type="component" value="Unassembled WGS sequence"/>
</dbReference>
<dbReference type="AlphaFoldDB" id="A0A2W4TF59"/>
<sequence length="134" mass="15679">MDNSNLTQSRCIDADALEPVRKGYRFQLTPRMLGRLEHLAKARFEVRPFGRGEMDDWRRLSVEDCHALAQSVNASSQIEVAIPGSGYNVMTLAQRDWFGESEDLTPWVDYYINAIYTQYLRAYQRVIDEQHYKR</sequence>
<reference evidence="1 2" key="1">
    <citation type="journal article" date="2018" name="Aquat. Microb. Ecol.">
        <title>Gammaproteobacterial methanotrophs dominate.</title>
        <authorList>
            <person name="Rissanen A.J."/>
            <person name="Saarenheimo J."/>
            <person name="Tiirola M."/>
            <person name="Peura S."/>
            <person name="Aalto S.L."/>
            <person name="Karvinen A."/>
            <person name="Nykanen H."/>
        </authorList>
    </citation>
    <scope>NUCLEOTIDE SEQUENCE [LARGE SCALE GENOMIC DNA]</scope>
    <source>
        <strain evidence="1">AMbin10</strain>
    </source>
</reference>
<accession>A0A2W4TF59</accession>
<evidence type="ECO:0000313" key="1">
    <source>
        <dbReference type="EMBL" id="PZN81357.1"/>
    </source>
</evidence>
<name>A0A2W4TF59_9GAMM</name>
<dbReference type="EMBL" id="QJPH01000269">
    <property type="protein sequence ID" value="PZN81357.1"/>
    <property type="molecule type" value="Genomic_DNA"/>
</dbReference>
<protein>
    <submittedName>
        <fullName evidence="1">Uncharacterized protein</fullName>
    </submittedName>
</protein>
<organism evidence="1 2">
    <name type="scientific">Candidatus Methylumidiphilus alinenensis</name>
    <dbReference type="NCBI Taxonomy" id="2202197"/>
    <lineage>
        <taxon>Bacteria</taxon>
        <taxon>Pseudomonadati</taxon>
        <taxon>Pseudomonadota</taxon>
        <taxon>Gammaproteobacteria</taxon>
        <taxon>Methylococcales</taxon>
        <taxon>Candidatus Methylumidiphilus</taxon>
    </lineage>
</organism>
<comment type="caution">
    <text evidence="1">The sequence shown here is derived from an EMBL/GenBank/DDBJ whole genome shotgun (WGS) entry which is preliminary data.</text>
</comment>
<gene>
    <name evidence="1" type="ORF">DM484_08660</name>
</gene>
<proteinExistence type="predicted"/>
<evidence type="ECO:0000313" key="2">
    <source>
        <dbReference type="Proteomes" id="UP000249396"/>
    </source>
</evidence>